<comment type="caution">
    <text evidence="1">The sequence shown here is derived from an EMBL/GenBank/DDBJ whole genome shotgun (WGS) entry which is preliminary data.</text>
</comment>
<evidence type="ECO:0000313" key="1">
    <source>
        <dbReference type="EMBL" id="GAA0370655.1"/>
    </source>
</evidence>
<protein>
    <recommendedName>
        <fullName evidence="3">Transposase</fullName>
    </recommendedName>
</protein>
<evidence type="ECO:0008006" key="3">
    <source>
        <dbReference type="Google" id="ProtNLM"/>
    </source>
</evidence>
<accession>A0ABN0XRQ1</accession>
<evidence type="ECO:0000313" key="2">
    <source>
        <dbReference type="Proteomes" id="UP001501166"/>
    </source>
</evidence>
<dbReference type="EMBL" id="BAAACW010000152">
    <property type="protein sequence ID" value="GAA0370655.1"/>
    <property type="molecule type" value="Genomic_DNA"/>
</dbReference>
<gene>
    <name evidence="1" type="ORF">GCM10008932_22660</name>
</gene>
<keyword evidence="2" id="KW-1185">Reference proteome</keyword>
<name>A0ABN0XRQ1_9LACT</name>
<proteinExistence type="predicted"/>
<sequence length="87" mass="10214">MVSIPHPAITFNEAVLTLILLLSTLKTPLKDLFQKITFKLLYHYHRNKNGMPLLDGHTVLFITFKLNNISYIFSHYRTGMAHFDQFY</sequence>
<reference evidence="1 2" key="1">
    <citation type="journal article" date="2019" name="Int. J. Syst. Evol. Microbiol.">
        <title>The Global Catalogue of Microorganisms (GCM) 10K type strain sequencing project: providing services to taxonomists for standard genome sequencing and annotation.</title>
        <authorList>
            <consortium name="The Broad Institute Genomics Platform"/>
            <consortium name="The Broad Institute Genome Sequencing Center for Infectious Disease"/>
            <person name="Wu L."/>
            <person name="Ma J."/>
        </authorList>
    </citation>
    <scope>NUCLEOTIDE SEQUENCE [LARGE SCALE GENOMIC DNA]</scope>
    <source>
        <strain evidence="1 2">JCM 12662</strain>
    </source>
</reference>
<organism evidence="1 2">
    <name type="scientific">Alkalibacterium iburiense</name>
    <dbReference type="NCBI Taxonomy" id="290589"/>
    <lineage>
        <taxon>Bacteria</taxon>
        <taxon>Bacillati</taxon>
        <taxon>Bacillota</taxon>
        <taxon>Bacilli</taxon>
        <taxon>Lactobacillales</taxon>
        <taxon>Carnobacteriaceae</taxon>
        <taxon>Alkalibacterium</taxon>
    </lineage>
</organism>
<dbReference type="Proteomes" id="UP001501166">
    <property type="component" value="Unassembled WGS sequence"/>
</dbReference>